<proteinExistence type="inferred from homology"/>
<keyword evidence="3 5" id="KW-0949">S-adenosyl-L-methionine</keyword>
<dbReference type="EMBL" id="OZ026884">
    <property type="protein sequence ID" value="CAL1239935.1"/>
    <property type="molecule type" value="Genomic_DNA"/>
</dbReference>
<comment type="similarity">
    <text evidence="4 5">Belongs to the RNA methyltransferase RlmH family.</text>
</comment>
<dbReference type="RefSeq" id="WP_348759457.1">
    <property type="nucleotide sequence ID" value="NZ_OZ026884.1"/>
</dbReference>
<dbReference type="InterPro" id="IPR029028">
    <property type="entry name" value="Alpha/beta_knot_MTases"/>
</dbReference>
<reference evidence="6 7" key="1">
    <citation type="submission" date="2024-04" db="EMBL/GenBank/DDBJ databases">
        <authorList>
            <person name="Cremers G."/>
        </authorList>
    </citation>
    <scope>NUCLEOTIDE SEQUENCE [LARGE SCALE GENOMIC DNA]</scope>
    <source>
        <strain evidence="6">MeCH1-AG</strain>
    </source>
</reference>
<keyword evidence="7" id="KW-1185">Reference proteome</keyword>
<dbReference type="PIRSF" id="PIRSF004505">
    <property type="entry name" value="MT_bac"/>
    <property type="match status" value="1"/>
</dbReference>
<sequence length="155" mass="17457">MRIQLIAVGDRMPGWVAQGYHAYAKRLPRECQLVLREIAPAKRGKNPDLVRLKEEEGARILAALSRDDRVVALEVGGAPWSTPELARRLAGWLQSGRPVALLVGGPDGLSEACRQRAEERWSLSRLTLPHALVRIVVAEQIYRAWSMLQNHPYHR</sequence>
<dbReference type="PANTHER" id="PTHR33603">
    <property type="entry name" value="METHYLTRANSFERASE"/>
    <property type="match status" value="1"/>
</dbReference>
<dbReference type="InterPro" id="IPR029026">
    <property type="entry name" value="tRNA_m1G_MTases_N"/>
</dbReference>
<dbReference type="NCBIfam" id="TIGR00246">
    <property type="entry name" value="tRNA_RlmH_YbeA"/>
    <property type="match status" value="1"/>
</dbReference>
<organism evidence="6 7">
    <name type="scientific">Candidatus Methylocalor cossyra</name>
    <dbReference type="NCBI Taxonomy" id="3108543"/>
    <lineage>
        <taxon>Bacteria</taxon>
        <taxon>Pseudomonadati</taxon>
        <taxon>Pseudomonadota</taxon>
        <taxon>Gammaproteobacteria</taxon>
        <taxon>Methylococcales</taxon>
        <taxon>Methylococcaceae</taxon>
        <taxon>Candidatus Methylocalor</taxon>
    </lineage>
</organism>
<dbReference type="Gene3D" id="3.40.1280.10">
    <property type="match status" value="1"/>
</dbReference>
<evidence type="ECO:0000313" key="6">
    <source>
        <dbReference type="EMBL" id="CAL1239935.1"/>
    </source>
</evidence>
<dbReference type="NCBIfam" id="NF000986">
    <property type="entry name" value="PRK00103.1-4"/>
    <property type="match status" value="1"/>
</dbReference>
<dbReference type="Proteomes" id="UP001497493">
    <property type="component" value="Chromosome"/>
</dbReference>
<comment type="catalytic activity">
    <reaction evidence="5">
        <text>pseudouridine(1915) in 23S rRNA + S-adenosyl-L-methionine = N(3)-methylpseudouridine(1915) in 23S rRNA + S-adenosyl-L-homocysteine + H(+)</text>
        <dbReference type="Rhea" id="RHEA:42752"/>
        <dbReference type="Rhea" id="RHEA-COMP:10221"/>
        <dbReference type="Rhea" id="RHEA-COMP:10222"/>
        <dbReference type="ChEBI" id="CHEBI:15378"/>
        <dbReference type="ChEBI" id="CHEBI:57856"/>
        <dbReference type="ChEBI" id="CHEBI:59789"/>
        <dbReference type="ChEBI" id="CHEBI:65314"/>
        <dbReference type="ChEBI" id="CHEBI:74486"/>
        <dbReference type="EC" id="2.1.1.177"/>
    </reaction>
</comment>
<gene>
    <name evidence="5 6" type="primary">rlmH</name>
    <name evidence="6" type="ORF">MECH1_V1_1159</name>
</gene>
<evidence type="ECO:0000256" key="4">
    <source>
        <dbReference type="ARBA" id="ARBA00038303"/>
    </source>
</evidence>
<protein>
    <recommendedName>
        <fullName evidence="5">Ribosomal RNA large subunit methyltransferase H</fullName>
        <ecNumber evidence="5">2.1.1.177</ecNumber>
    </recommendedName>
    <alternativeName>
        <fullName evidence="5">23S rRNA (pseudouridine1915-N3)-methyltransferase</fullName>
    </alternativeName>
    <alternativeName>
        <fullName evidence="5">23S rRNA m3Psi1915 methyltransferase</fullName>
    </alternativeName>
    <alternativeName>
        <fullName evidence="5">rRNA (pseudouridine-N3-)-methyltransferase RlmH</fullName>
    </alternativeName>
</protein>
<feature type="binding site" evidence="5">
    <location>
        <position position="104"/>
    </location>
    <ligand>
        <name>S-adenosyl-L-methionine</name>
        <dbReference type="ChEBI" id="CHEBI:59789"/>
    </ligand>
</feature>
<keyword evidence="2 5" id="KW-0808">Transferase</keyword>
<keyword evidence="5" id="KW-0698">rRNA processing</keyword>
<keyword evidence="5" id="KW-0963">Cytoplasm</keyword>
<accession>A0ABM9NH47</accession>
<feature type="binding site" evidence="5">
    <location>
        <position position="73"/>
    </location>
    <ligand>
        <name>S-adenosyl-L-methionine</name>
        <dbReference type="ChEBI" id="CHEBI:59789"/>
    </ligand>
</feature>
<dbReference type="EC" id="2.1.1.177" evidence="5"/>
<dbReference type="PANTHER" id="PTHR33603:SF1">
    <property type="entry name" value="RIBOSOMAL RNA LARGE SUBUNIT METHYLTRANSFERASE H"/>
    <property type="match status" value="1"/>
</dbReference>
<comment type="subunit">
    <text evidence="5">Homodimer.</text>
</comment>
<evidence type="ECO:0000256" key="2">
    <source>
        <dbReference type="ARBA" id="ARBA00022679"/>
    </source>
</evidence>
<dbReference type="SUPFAM" id="SSF75217">
    <property type="entry name" value="alpha/beta knot"/>
    <property type="match status" value="1"/>
</dbReference>
<comment type="function">
    <text evidence="5">Specifically methylates the pseudouridine at position 1915 (m3Psi1915) in 23S rRNA.</text>
</comment>
<dbReference type="HAMAP" id="MF_00658">
    <property type="entry name" value="23SrRNA_methyltr_H"/>
    <property type="match status" value="1"/>
</dbReference>
<evidence type="ECO:0000256" key="3">
    <source>
        <dbReference type="ARBA" id="ARBA00022691"/>
    </source>
</evidence>
<feature type="binding site" evidence="5">
    <location>
        <begin position="123"/>
        <end position="128"/>
    </location>
    <ligand>
        <name>S-adenosyl-L-methionine</name>
        <dbReference type="ChEBI" id="CHEBI:59789"/>
    </ligand>
</feature>
<name>A0ABM9NH47_9GAMM</name>
<evidence type="ECO:0000313" key="7">
    <source>
        <dbReference type="Proteomes" id="UP001497493"/>
    </source>
</evidence>
<dbReference type="Pfam" id="PF02590">
    <property type="entry name" value="SPOUT_MTase"/>
    <property type="match status" value="1"/>
</dbReference>
<dbReference type="GO" id="GO:0008168">
    <property type="term" value="F:methyltransferase activity"/>
    <property type="evidence" value="ECO:0007669"/>
    <property type="project" value="UniProtKB-KW"/>
</dbReference>
<dbReference type="InterPro" id="IPR003742">
    <property type="entry name" value="RlmH-like"/>
</dbReference>
<evidence type="ECO:0000256" key="1">
    <source>
        <dbReference type="ARBA" id="ARBA00022603"/>
    </source>
</evidence>
<dbReference type="CDD" id="cd18081">
    <property type="entry name" value="RlmH-like"/>
    <property type="match status" value="1"/>
</dbReference>
<evidence type="ECO:0000256" key="5">
    <source>
        <dbReference type="HAMAP-Rule" id="MF_00658"/>
    </source>
</evidence>
<dbReference type="GO" id="GO:0032259">
    <property type="term" value="P:methylation"/>
    <property type="evidence" value="ECO:0007669"/>
    <property type="project" value="UniProtKB-KW"/>
</dbReference>
<comment type="subcellular location">
    <subcellularLocation>
        <location evidence="5">Cytoplasm</location>
    </subcellularLocation>
</comment>
<keyword evidence="1 5" id="KW-0489">Methyltransferase</keyword>